<dbReference type="Proteomes" id="UP000621670">
    <property type="component" value="Unassembled WGS sequence"/>
</dbReference>
<evidence type="ECO:0000313" key="1">
    <source>
        <dbReference type="EMBL" id="MBC5864681.1"/>
    </source>
</evidence>
<proteinExistence type="predicted"/>
<protein>
    <submittedName>
        <fullName evidence="1">Uncharacterized protein</fullName>
    </submittedName>
</protein>
<gene>
    <name evidence="1" type="ORF">H8R26_14730</name>
</gene>
<reference evidence="1 2" key="1">
    <citation type="submission" date="2020-08" db="EMBL/GenBank/DDBJ databases">
        <title>Description of novel Flavobacterium F-400 isolate.</title>
        <authorList>
            <person name="Saticioglu I."/>
            <person name="Duman M."/>
            <person name="Altun S."/>
        </authorList>
    </citation>
    <scope>NUCLEOTIDE SEQUENCE [LARGE SCALE GENOMIC DNA]</scope>
    <source>
        <strain evidence="1 2">F-400</strain>
    </source>
</reference>
<keyword evidence="2" id="KW-1185">Reference proteome</keyword>
<comment type="caution">
    <text evidence="1">The sequence shown here is derived from an EMBL/GenBank/DDBJ whole genome shotgun (WGS) entry which is preliminary data.</text>
</comment>
<sequence>MSKNETIIKIQNGFPNIGGNGILLVCELINGKLEENDLLVINAENKIQIREVENIISSSSIKNFSFVITREFENIIKWSELFGTKMNVENLNNSGDGNS</sequence>
<dbReference type="RefSeq" id="WP_166139198.1">
    <property type="nucleotide sequence ID" value="NZ_JAAOBY010000016.1"/>
</dbReference>
<dbReference type="EMBL" id="JACRUM010000017">
    <property type="protein sequence ID" value="MBC5864681.1"/>
    <property type="molecule type" value="Genomic_DNA"/>
</dbReference>
<accession>A0ABR7JJL6</accession>
<evidence type="ECO:0000313" key="2">
    <source>
        <dbReference type="Proteomes" id="UP000621670"/>
    </source>
</evidence>
<organism evidence="1 2">
    <name type="scientific">Flavobacterium turcicum</name>
    <dbReference type="NCBI Taxonomy" id="2764718"/>
    <lineage>
        <taxon>Bacteria</taxon>
        <taxon>Pseudomonadati</taxon>
        <taxon>Bacteroidota</taxon>
        <taxon>Flavobacteriia</taxon>
        <taxon>Flavobacteriales</taxon>
        <taxon>Flavobacteriaceae</taxon>
        <taxon>Flavobacterium</taxon>
    </lineage>
</organism>
<name>A0ABR7JJL6_9FLAO</name>